<evidence type="ECO:0000259" key="1">
    <source>
        <dbReference type="Pfam" id="PF20432"/>
    </source>
</evidence>
<sequence length="190" mass="20569">MQPIPSSRTNATGRLQARPVAELIRQARHGVLRQRVDEIARLVSLTDKDMARILNMSVRSLHGKSNTELLTLAASERLLLLERLVQHGLAVFDGRADVLARWLHTPLNELAYREGAINDSDQPTPLRDMGSFADPAQGSNTGAVRPTEPDADAGTLPAIVPQSPIAVLDTVSGFSLAEDVLGRIEWGIVG</sequence>
<organism evidence="2 3">
    <name type="scientific">Fibrivirga algicola</name>
    <dbReference type="NCBI Taxonomy" id="2950420"/>
    <lineage>
        <taxon>Bacteria</taxon>
        <taxon>Pseudomonadati</taxon>
        <taxon>Bacteroidota</taxon>
        <taxon>Cytophagia</taxon>
        <taxon>Cytophagales</taxon>
        <taxon>Spirosomataceae</taxon>
        <taxon>Fibrivirga</taxon>
    </lineage>
</organism>
<protein>
    <submittedName>
        <fullName evidence="2">DUF2384 domain-containing protein</fullName>
    </submittedName>
</protein>
<feature type="domain" description="Antitoxin Xre-like helix-turn-helix" evidence="1">
    <location>
        <begin position="22"/>
        <end position="81"/>
    </location>
</feature>
<dbReference type="Pfam" id="PF20432">
    <property type="entry name" value="Xre-like-HTH"/>
    <property type="match status" value="1"/>
</dbReference>
<reference evidence="3" key="2">
    <citation type="submission" date="2023-07" db="EMBL/GenBank/DDBJ databases">
        <authorList>
            <person name="Jung D.-H."/>
        </authorList>
    </citation>
    <scope>NUCLEOTIDE SEQUENCE [LARGE SCALE GENOMIC DNA]</scope>
    <source>
        <strain evidence="3">JA-25</strain>
    </source>
</reference>
<dbReference type="Proteomes" id="UP000606008">
    <property type="component" value="Unassembled WGS sequence"/>
</dbReference>
<name>A0ABX0QL85_9BACT</name>
<proteinExistence type="predicted"/>
<reference evidence="3" key="1">
    <citation type="submission" date="2019-09" db="EMBL/GenBank/DDBJ databases">
        <authorList>
            <person name="Jung D.-H."/>
        </authorList>
    </citation>
    <scope>NUCLEOTIDE SEQUENCE [LARGE SCALE GENOMIC DNA]</scope>
    <source>
        <strain evidence="3">JA-25</strain>
    </source>
</reference>
<keyword evidence="3" id="KW-1185">Reference proteome</keyword>
<evidence type="ECO:0000313" key="2">
    <source>
        <dbReference type="EMBL" id="NID11782.1"/>
    </source>
</evidence>
<comment type="caution">
    <text evidence="2">The sequence shown here is derived from an EMBL/GenBank/DDBJ whole genome shotgun (WGS) entry which is preliminary data.</text>
</comment>
<dbReference type="EMBL" id="WAEL01000006">
    <property type="protein sequence ID" value="NID11782.1"/>
    <property type="molecule type" value="Genomic_DNA"/>
</dbReference>
<gene>
    <name evidence="2" type="ORF">F7231_16535</name>
</gene>
<accession>A0ABX0QL85</accession>
<dbReference type="InterPro" id="IPR046847">
    <property type="entry name" value="Xre-like_HTH"/>
</dbReference>
<dbReference type="RefSeq" id="WP_166692756.1">
    <property type="nucleotide sequence ID" value="NZ_WAEL01000006.1"/>
</dbReference>
<evidence type="ECO:0000313" key="3">
    <source>
        <dbReference type="Proteomes" id="UP000606008"/>
    </source>
</evidence>